<comment type="catalytic activity">
    <reaction evidence="5">
        <text>biotin + L-lysyl-[protein] + ATP = N(6)-biotinyl-L-lysyl-[protein] + AMP + diphosphate + H(+)</text>
        <dbReference type="Rhea" id="RHEA:11756"/>
        <dbReference type="Rhea" id="RHEA-COMP:9752"/>
        <dbReference type="Rhea" id="RHEA-COMP:10505"/>
        <dbReference type="ChEBI" id="CHEBI:15378"/>
        <dbReference type="ChEBI" id="CHEBI:29969"/>
        <dbReference type="ChEBI" id="CHEBI:30616"/>
        <dbReference type="ChEBI" id="CHEBI:33019"/>
        <dbReference type="ChEBI" id="CHEBI:57586"/>
        <dbReference type="ChEBI" id="CHEBI:83144"/>
        <dbReference type="ChEBI" id="CHEBI:456215"/>
        <dbReference type="EC" id="6.3.4.15"/>
    </reaction>
</comment>
<evidence type="ECO:0000313" key="7">
    <source>
        <dbReference type="EMBL" id="NYE57895.1"/>
    </source>
</evidence>
<dbReference type="CDD" id="cd16442">
    <property type="entry name" value="BPL"/>
    <property type="match status" value="1"/>
</dbReference>
<feature type="binding site" evidence="5">
    <location>
        <position position="113"/>
    </location>
    <ligand>
        <name>biotin</name>
        <dbReference type="ChEBI" id="CHEBI:57586"/>
    </ligand>
</feature>
<dbReference type="InterPro" id="IPR013196">
    <property type="entry name" value="HTH_11"/>
</dbReference>
<dbReference type="PANTHER" id="PTHR12835">
    <property type="entry name" value="BIOTIN PROTEIN LIGASE"/>
    <property type="match status" value="1"/>
</dbReference>
<dbReference type="SUPFAM" id="SSF55681">
    <property type="entry name" value="Class II aaRS and biotin synthetases"/>
    <property type="match status" value="1"/>
</dbReference>
<dbReference type="PROSITE" id="PS51733">
    <property type="entry name" value="BPL_LPL_CATALYTIC"/>
    <property type="match status" value="1"/>
</dbReference>
<evidence type="ECO:0000256" key="1">
    <source>
        <dbReference type="ARBA" id="ARBA00022598"/>
    </source>
</evidence>
<feature type="binding site" evidence="5">
    <location>
        <begin position="89"/>
        <end position="91"/>
    </location>
    <ligand>
        <name>biotin</name>
        <dbReference type="ChEBI" id="CHEBI:57586"/>
    </ligand>
</feature>
<evidence type="ECO:0000256" key="5">
    <source>
        <dbReference type="HAMAP-Rule" id="MF_00978"/>
    </source>
</evidence>
<feature type="DNA-binding region" description="H-T-H motif" evidence="5">
    <location>
        <begin position="18"/>
        <end position="37"/>
    </location>
</feature>
<keyword evidence="5" id="KW-0678">Repressor</keyword>
<dbReference type="Pfam" id="PF08279">
    <property type="entry name" value="HTH_11"/>
    <property type="match status" value="1"/>
</dbReference>
<dbReference type="Gene3D" id="1.10.10.10">
    <property type="entry name" value="Winged helix-like DNA-binding domain superfamily/Winged helix DNA-binding domain"/>
    <property type="match status" value="1"/>
</dbReference>
<keyword evidence="5" id="KW-0804">Transcription</keyword>
<comment type="caution">
    <text evidence="7">The sequence shown here is derived from an EMBL/GenBank/DDBJ whole genome shotgun (WGS) entry which is preliminary data.</text>
</comment>
<dbReference type="Pfam" id="PF02237">
    <property type="entry name" value="BPL_C"/>
    <property type="match status" value="1"/>
</dbReference>
<evidence type="ECO:0000256" key="4">
    <source>
        <dbReference type="ARBA" id="ARBA00023267"/>
    </source>
</evidence>
<keyword evidence="1 5" id="KW-0436">Ligase</keyword>
<dbReference type="PANTHER" id="PTHR12835:SF5">
    <property type="entry name" value="BIOTIN--PROTEIN LIGASE"/>
    <property type="match status" value="1"/>
</dbReference>
<keyword evidence="5" id="KW-0238">DNA-binding</keyword>
<proteinExistence type="inferred from homology"/>
<dbReference type="NCBIfam" id="TIGR00121">
    <property type="entry name" value="birA_ligase"/>
    <property type="match status" value="1"/>
</dbReference>
<evidence type="ECO:0000256" key="2">
    <source>
        <dbReference type="ARBA" id="ARBA00022741"/>
    </source>
</evidence>
<accession>A0ABX2RDF1</accession>
<keyword evidence="3 5" id="KW-0067">ATP-binding</keyword>
<dbReference type="SUPFAM" id="SSF50037">
    <property type="entry name" value="C-terminal domain of transcriptional repressors"/>
    <property type="match status" value="1"/>
</dbReference>
<dbReference type="SUPFAM" id="SSF46785">
    <property type="entry name" value="Winged helix' DNA-binding domain"/>
    <property type="match status" value="1"/>
</dbReference>
<keyword evidence="8" id="KW-1185">Reference proteome</keyword>
<feature type="binding site" evidence="5">
    <location>
        <position position="183"/>
    </location>
    <ligand>
        <name>biotin</name>
        <dbReference type="ChEBI" id="CHEBI:57586"/>
    </ligand>
</feature>
<dbReference type="InterPro" id="IPR008988">
    <property type="entry name" value="Transcriptional_repressor_C"/>
</dbReference>
<evidence type="ECO:0000313" key="8">
    <source>
        <dbReference type="Proteomes" id="UP000604066"/>
    </source>
</evidence>
<dbReference type="EMBL" id="JACCBS010000002">
    <property type="protein sequence ID" value="NYE57895.1"/>
    <property type="molecule type" value="Genomic_DNA"/>
</dbReference>
<organism evidence="7 8">
    <name type="scientific">Carboxydothermus ferrireducens DSM 11255</name>
    <dbReference type="NCBI Taxonomy" id="1119529"/>
    <lineage>
        <taxon>Bacteria</taxon>
        <taxon>Bacillati</taxon>
        <taxon>Bacillota</taxon>
        <taxon>Clostridia</taxon>
        <taxon>Thermoanaerobacterales</taxon>
        <taxon>Thermoanaerobacteraceae</taxon>
        <taxon>Carboxydothermus</taxon>
    </lineage>
</organism>
<comment type="function">
    <text evidence="5">Acts both as a biotin--[acetyl-CoA-carboxylase] ligase and a repressor.</text>
</comment>
<dbReference type="InterPro" id="IPR004143">
    <property type="entry name" value="BPL_LPL_catalytic"/>
</dbReference>
<gene>
    <name evidence="5" type="primary">birA</name>
    <name evidence="7" type="ORF">HDG70_001610</name>
</gene>
<keyword evidence="2 5" id="KW-0547">Nucleotide-binding</keyword>
<comment type="similarity">
    <text evidence="5">Belongs to the biotin--protein ligase family.</text>
</comment>
<feature type="binding site" evidence="5">
    <location>
        <begin position="117"/>
        <end position="119"/>
    </location>
    <ligand>
        <name>biotin</name>
        <dbReference type="ChEBI" id="CHEBI:57586"/>
    </ligand>
</feature>
<dbReference type="InterPro" id="IPR045864">
    <property type="entry name" value="aa-tRNA-synth_II/BPL/LPL"/>
</dbReference>
<dbReference type="CDD" id="cd00090">
    <property type="entry name" value="HTH_ARSR"/>
    <property type="match status" value="1"/>
</dbReference>
<keyword evidence="4 5" id="KW-0092">Biotin</keyword>
<dbReference type="HAMAP" id="MF_00978">
    <property type="entry name" value="Bifunct_BirA"/>
    <property type="match status" value="1"/>
</dbReference>
<dbReference type="Gene3D" id="2.30.30.100">
    <property type="match status" value="1"/>
</dbReference>
<dbReference type="InterPro" id="IPR011991">
    <property type="entry name" value="ArsR-like_HTH"/>
</dbReference>
<evidence type="ECO:0000256" key="3">
    <source>
        <dbReference type="ARBA" id="ARBA00022840"/>
    </source>
</evidence>
<name>A0ABX2RDF1_9THEO</name>
<protein>
    <recommendedName>
        <fullName evidence="5">Bifunctional ligase/repressor BirA</fullName>
    </recommendedName>
    <alternativeName>
        <fullName evidence="5">Biotin--[acetyl-CoA-carboxylase] ligase</fullName>
        <ecNumber evidence="5">6.3.4.15</ecNumber>
    </alternativeName>
    <alternativeName>
        <fullName evidence="5">Biotin--protein ligase</fullName>
    </alternativeName>
    <alternativeName>
        <fullName evidence="5">Biotin-[acetyl-CoA carboxylase] synthetase</fullName>
    </alternativeName>
</protein>
<dbReference type="InterPro" id="IPR030855">
    <property type="entry name" value="Bifunct_BirA"/>
</dbReference>
<dbReference type="Pfam" id="PF03099">
    <property type="entry name" value="BPL_LplA_LipB"/>
    <property type="match status" value="1"/>
</dbReference>
<dbReference type="GO" id="GO:0004077">
    <property type="term" value="F:biotin--[biotin carboxyl-carrier protein] ligase activity"/>
    <property type="evidence" value="ECO:0007669"/>
    <property type="project" value="UniProtKB-EC"/>
</dbReference>
<evidence type="ECO:0000259" key="6">
    <source>
        <dbReference type="PROSITE" id="PS51733"/>
    </source>
</evidence>
<dbReference type="InterPro" id="IPR036390">
    <property type="entry name" value="WH_DNA-bd_sf"/>
</dbReference>
<feature type="domain" description="BPL/LPL catalytic" evidence="6">
    <location>
        <begin position="70"/>
        <end position="255"/>
    </location>
</feature>
<reference evidence="7 8" key="1">
    <citation type="submission" date="2020-07" db="EMBL/GenBank/DDBJ databases">
        <title>Genomic Encyclopedia of Type Strains, Phase III (KMG-III): the genomes of soil and plant-associated and newly described type strains.</title>
        <authorList>
            <person name="Whitman W."/>
        </authorList>
    </citation>
    <scope>NUCLEOTIDE SEQUENCE [LARGE SCALE GENOMIC DNA]</scope>
    <source>
        <strain evidence="7 8">DSM 11255</strain>
    </source>
</reference>
<dbReference type="Proteomes" id="UP000604066">
    <property type="component" value="Unassembled WGS sequence"/>
</dbReference>
<dbReference type="EC" id="6.3.4.15" evidence="5"/>
<dbReference type="InterPro" id="IPR004408">
    <property type="entry name" value="Biotin_CoA_COase_ligase"/>
</dbReference>
<dbReference type="InterPro" id="IPR003142">
    <property type="entry name" value="BPL_C"/>
</dbReference>
<sequence>MKEEIISMLVKSQDYVSGEEISQKLGVTRTAIWKHIKELKREGYEITAHPRKGYKLEHYPDIPAYYLLKPFLKTRYLGHTGEYHDLIGSTNDRAKELAANKVPEGFLVSANGQTAGRGRFGRSWNSPPGQGLYFSLVLYPSLPPVELPRLTLLAGLALAQALENLGVNVQIKWPNDLLINGQKVAGILTEIAAEAERTIYAVVGIGINIEPLDEEVKSSFAYPATALKEHLPGVSRQSLLAMFLERFEKLYEEFKKGEFAQSLTEYKKRLAFLGEEVMIITGDREYIGVLHDLGEDGSLIINDGNTVKRFAAGEISLRRKEGEHVLSN</sequence>
<dbReference type="RefSeq" id="WP_028051669.1">
    <property type="nucleotide sequence ID" value="NZ_ATYG01000003.1"/>
</dbReference>
<dbReference type="Gene3D" id="3.30.930.10">
    <property type="entry name" value="Bira Bifunctional Protein, Domain 2"/>
    <property type="match status" value="1"/>
</dbReference>
<dbReference type="InterPro" id="IPR036388">
    <property type="entry name" value="WH-like_DNA-bd_sf"/>
</dbReference>
<keyword evidence="5" id="KW-0805">Transcription regulation</keyword>